<dbReference type="EMBL" id="NESP01000001">
    <property type="protein sequence ID" value="PUE58343.1"/>
    <property type="molecule type" value="Genomic_DNA"/>
</dbReference>
<evidence type="ECO:0008006" key="3">
    <source>
        <dbReference type="Google" id="ProtNLM"/>
    </source>
</evidence>
<evidence type="ECO:0000313" key="2">
    <source>
        <dbReference type="Proteomes" id="UP000251341"/>
    </source>
</evidence>
<gene>
    <name evidence="1" type="ORF">B9Z44_01220</name>
</gene>
<dbReference type="AlphaFoldDB" id="A0A315EKC9"/>
<dbReference type="Proteomes" id="UP000251341">
    <property type="component" value="Unassembled WGS sequence"/>
</dbReference>
<proteinExistence type="predicted"/>
<reference evidence="1 2" key="1">
    <citation type="submission" date="2017-04" db="EMBL/GenBank/DDBJ databases">
        <title>Unexpected and diverse lifestyles within the genus Limnohabitans.</title>
        <authorList>
            <person name="Kasalicky V."/>
            <person name="Mehrshad M."/>
            <person name="Andrei S.-A."/>
            <person name="Salcher M."/>
            <person name="Kratochvilova H."/>
            <person name="Simek K."/>
            <person name="Ghai R."/>
        </authorList>
    </citation>
    <scope>NUCLEOTIDE SEQUENCE [LARGE SCALE GENOMIC DNA]</scope>
    <source>
        <strain evidence="1 2">MWH-C5</strain>
    </source>
</reference>
<dbReference type="RefSeq" id="WP_108401489.1">
    <property type="nucleotide sequence ID" value="NZ_NESP01000001.1"/>
</dbReference>
<sequence>MSDARTKIRALLADAQNQTAFVSHTPPGYAEPTAYFSKEPASTGTLNLATSYLPGMLGADGNLYGAPIATAGGERATLNAGILQNSRCAAAGSVIITRPDPSKARAIGLRDPGVAFERIAKFFSTIEGAPFTTTDDDSDVQASDLPISRATIDWSTSIQKSVRFEIPRSLQRLIGHDQIVDEVLVAFVLGLARASDAVLLAAIEATNPATFTAGAVAAKGLRIDELRGLVGTEGAGAGWRGDGAFAVAGGIVADTTADTAGTVIGSFGRAGVAIHESIDLIVERRNTKGDLVLTAHANMIPLLPNPSVFWTV</sequence>
<organism evidence="1 2">
    <name type="scientific">Limnohabitans curvus</name>
    <dbReference type="NCBI Taxonomy" id="323423"/>
    <lineage>
        <taxon>Bacteria</taxon>
        <taxon>Pseudomonadati</taxon>
        <taxon>Pseudomonadota</taxon>
        <taxon>Betaproteobacteria</taxon>
        <taxon>Burkholderiales</taxon>
        <taxon>Comamonadaceae</taxon>
        <taxon>Limnohabitans</taxon>
    </lineage>
</organism>
<protein>
    <recommendedName>
        <fullName evidence="3">Phage major capsid protein</fullName>
    </recommendedName>
</protein>
<comment type="caution">
    <text evidence="1">The sequence shown here is derived from an EMBL/GenBank/DDBJ whole genome shotgun (WGS) entry which is preliminary data.</text>
</comment>
<accession>A0A315EKC9</accession>
<evidence type="ECO:0000313" key="1">
    <source>
        <dbReference type="EMBL" id="PUE58343.1"/>
    </source>
</evidence>
<name>A0A315EKC9_9BURK</name>
<keyword evidence="2" id="KW-1185">Reference proteome</keyword>